<accession>A0ACC1LQ16</accession>
<protein>
    <submittedName>
        <fullName evidence="1">Transcription elongation factor spt6</fullName>
    </submittedName>
</protein>
<keyword evidence="1" id="KW-0251">Elongation factor</keyword>
<keyword evidence="1" id="KW-0648">Protein biosynthesis</keyword>
<dbReference type="Proteomes" id="UP001140096">
    <property type="component" value="Unassembled WGS sequence"/>
</dbReference>
<keyword evidence="2" id="KW-1185">Reference proteome</keyword>
<evidence type="ECO:0000313" key="1">
    <source>
        <dbReference type="EMBL" id="KAJ2813241.1"/>
    </source>
</evidence>
<comment type="caution">
    <text evidence="1">The sequence shown here is derived from an EMBL/GenBank/DDBJ whole genome shotgun (WGS) entry which is preliminary data.</text>
</comment>
<proteinExistence type="predicted"/>
<reference evidence="1" key="1">
    <citation type="submission" date="2022-07" db="EMBL/GenBank/DDBJ databases">
        <title>Phylogenomic reconstructions and comparative analyses of Kickxellomycotina fungi.</title>
        <authorList>
            <person name="Reynolds N.K."/>
            <person name="Stajich J.E."/>
            <person name="Barry K."/>
            <person name="Grigoriev I.V."/>
            <person name="Crous P."/>
            <person name="Smith M.E."/>
        </authorList>
    </citation>
    <scope>NUCLEOTIDE SEQUENCE</scope>
    <source>
        <strain evidence="1">CBS 102833</strain>
    </source>
</reference>
<feature type="non-terminal residue" evidence="1">
    <location>
        <position position="1"/>
    </location>
</feature>
<dbReference type="EMBL" id="JANBUP010000081">
    <property type="protein sequence ID" value="KAJ2813241.1"/>
    <property type="molecule type" value="Genomic_DNA"/>
</dbReference>
<sequence>ATEHVGDACRRALQGRIDVQAPRTHARVVVVAGGGFDASSRGALRVVYVDEHGRAREDFSADSMRAGDAEGDGVAQLRALLQRRPTDVVAVAGMALAARRLFEDVRGVVDDHCARTSEDVLVTYALDDSARLWWDSDAARAELPGMRREERYCVGVARALQDAPAAFAALGADVLKLRLHADQRLVAPAVLLPLVQRAFVNVVAKTGVDVNAAAAHPHLAHTLPFVAGLGARKAHAILSKVSAVDALESRNDLVTRRLVTRCVFVNCASFVRIRPPVADALDATRIHPQDYILAYKMALDALDIEEDDNDSQRRSRHGPARYVAEVMRNAPEKLDDLDLVGYAEELKRKGLLKLDTLKFIKHELQHPDADPRAPFDAPDDRRVLEMLTGEVIGDTLRDDGSTLVSAVVVRVQPRFAIARLDSGLEGFISVANVTDYRIDAVSDELSPGQAVVAVVKRIDLEKMSLDLSMRQSDVDDAVRRAHAAVPDAAQVDKYFDIDAEAALRERAKALKLKATARLRTIPHPLFKPLSSREAEAYLAARPRGDCVIRPSSRGVDHIAITWKVAEGLFQHVDVVERDKAPGAALGATFLVGDAAYTDLDELVAFHVDPIARKLEEVKRSPKFYDPETDPLYAAQPVASLLGPYDASDEYRARRQELWETRTARHLDTLAQSTGRGSYCIALSLLKPGSLVLAFKPTPTYVGFMKWTARVEPNEFKLGERGRYPDVNGLINGFKRMQTSQKPTRPAYDEQPRRQQPRPQDSSSSNRWERDSRSSRSNNNNNNAWGDRHHQPTSSSSQQRQSSGSAAASSSRWDS</sequence>
<name>A0ACC1LQ16_9FUNG</name>
<gene>
    <name evidence="1" type="primary">SPT6_1</name>
    <name evidence="1" type="ORF">H4S07_000836</name>
</gene>
<evidence type="ECO:0000313" key="2">
    <source>
        <dbReference type="Proteomes" id="UP001140096"/>
    </source>
</evidence>
<organism evidence="1 2">
    <name type="scientific">Coemansia furcata</name>
    <dbReference type="NCBI Taxonomy" id="417177"/>
    <lineage>
        <taxon>Eukaryota</taxon>
        <taxon>Fungi</taxon>
        <taxon>Fungi incertae sedis</taxon>
        <taxon>Zoopagomycota</taxon>
        <taxon>Kickxellomycotina</taxon>
        <taxon>Kickxellomycetes</taxon>
        <taxon>Kickxellales</taxon>
        <taxon>Kickxellaceae</taxon>
        <taxon>Coemansia</taxon>
    </lineage>
</organism>